<dbReference type="GO" id="GO:0009252">
    <property type="term" value="P:peptidoglycan biosynthetic process"/>
    <property type="evidence" value="ECO:0007669"/>
    <property type="project" value="TreeGrafter"/>
</dbReference>
<comment type="cofactor">
    <cofactor evidence="1 4 5">
        <name>pyridoxal 5'-phosphate</name>
        <dbReference type="ChEBI" id="CHEBI:597326"/>
    </cofactor>
</comment>
<gene>
    <name evidence="8" type="primary">alr</name>
    <name evidence="8" type="ORF">HH215_29495</name>
</gene>
<feature type="domain" description="Alanine racemase C-terminal" evidence="7">
    <location>
        <begin position="246"/>
        <end position="374"/>
    </location>
</feature>
<dbReference type="GO" id="GO:0008784">
    <property type="term" value="F:alanine racemase activity"/>
    <property type="evidence" value="ECO:0007669"/>
    <property type="project" value="UniProtKB-UniRule"/>
</dbReference>
<dbReference type="InterPro" id="IPR001608">
    <property type="entry name" value="Ala_racemase_N"/>
</dbReference>
<dbReference type="Proteomes" id="UP000502248">
    <property type="component" value="Chromosome"/>
</dbReference>
<dbReference type="SUPFAM" id="SSF50621">
    <property type="entry name" value="Alanine racemase C-terminal domain-like"/>
    <property type="match status" value="1"/>
</dbReference>
<feature type="active site" description="Proton acceptor; specific for D-alanine" evidence="4">
    <location>
        <position position="40"/>
    </location>
</feature>
<dbReference type="InterPro" id="IPR009006">
    <property type="entry name" value="Ala_racemase/Decarboxylase_C"/>
</dbReference>
<dbReference type="PANTHER" id="PTHR30511">
    <property type="entry name" value="ALANINE RACEMASE"/>
    <property type="match status" value="1"/>
</dbReference>
<evidence type="ECO:0000256" key="2">
    <source>
        <dbReference type="ARBA" id="ARBA00022898"/>
    </source>
</evidence>
<dbReference type="Pfam" id="PF01168">
    <property type="entry name" value="Ala_racemase_N"/>
    <property type="match status" value="1"/>
</dbReference>
<evidence type="ECO:0000313" key="8">
    <source>
        <dbReference type="EMBL" id="QJD86900.1"/>
    </source>
</evidence>
<feature type="modified residue" description="N6-(pyridoxal phosphate)lysine" evidence="4 5">
    <location>
        <position position="40"/>
    </location>
</feature>
<dbReference type="CDD" id="cd00430">
    <property type="entry name" value="PLPDE_III_AR"/>
    <property type="match status" value="1"/>
</dbReference>
<dbReference type="KEGG" id="cheb:HH215_29495"/>
<protein>
    <recommendedName>
        <fullName evidence="4">Alanine racemase</fullName>
        <ecNumber evidence="4">5.1.1.1</ecNumber>
    </recommendedName>
</protein>
<organism evidence="8 9">
    <name type="scientific">Cohnella herbarum</name>
    <dbReference type="NCBI Taxonomy" id="2728023"/>
    <lineage>
        <taxon>Bacteria</taxon>
        <taxon>Bacillati</taxon>
        <taxon>Bacillota</taxon>
        <taxon>Bacilli</taxon>
        <taxon>Bacillales</taxon>
        <taxon>Paenibacillaceae</taxon>
        <taxon>Cohnella</taxon>
    </lineage>
</organism>
<dbReference type="FunFam" id="3.20.20.10:FF:000002">
    <property type="entry name" value="Alanine racemase"/>
    <property type="match status" value="1"/>
</dbReference>
<reference evidence="8 9" key="1">
    <citation type="submission" date="2020-04" db="EMBL/GenBank/DDBJ databases">
        <title>Genome sequencing of novel species.</title>
        <authorList>
            <person name="Heo J."/>
            <person name="Kim S.-J."/>
            <person name="Kim J.-S."/>
            <person name="Hong S.-B."/>
            <person name="Kwon S.-W."/>
        </authorList>
    </citation>
    <scope>NUCLEOTIDE SEQUENCE [LARGE SCALE GENOMIC DNA]</scope>
    <source>
        <strain evidence="8 9">MFER-1</strain>
    </source>
</reference>
<dbReference type="SUPFAM" id="SSF51419">
    <property type="entry name" value="PLP-binding barrel"/>
    <property type="match status" value="1"/>
</dbReference>
<accession>A0A7Z2ZPH6</accession>
<dbReference type="NCBIfam" id="TIGR00492">
    <property type="entry name" value="alr"/>
    <property type="match status" value="1"/>
</dbReference>
<dbReference type="InterPro" id="IPR011079">
    <property type="entry name" value="Ala_racemase_C"/>
</dbReference>
<dbReference type="InterPro" id="IPR029066">
    <property type="entry name" value="PLP-binding_barrel"/>
</dbReference>
<proteinExistence type="inferred from homology"/>
<comment type="function">
    <text evidence="4">Catalyzes the interconversion of L-alanine and D-alanine. May also act on other amino acids.</text>
</comment>
<dbReference type="GO" id="GO:0030632">
    <property type="term" value="P:D-alanine biosynthetic process"/>
    <property type="evidence" value="ECO:0007669"/>
    <property type="project" value="UniProtKB-UniRule"/>
</dbReference>
<dbReference type="GO" id="GO:0005829">
    <property type="term" value="C:cytosol"/>
    <property type="evidence" value="ECO:0007669"/>
    <property type="project" value="TreeGrafter"/>
</dbReference>
<feature type="active site" description="Proton acceptor; specific for L-alanine" evidence="4">
    <location>
        <position position="267"/>
    </location>
</feature>
<evidence type="ECO:0000256" key="6">
    <source>
        <dbReference type="PIRSR" id="PIRSR600821-52"/>
    </source>
</evidence>
<comment type="catalytic activity">
    <reaction evidence="4">
        <text>L-alanine = D-alanine</text>
        <dbReference type="Rhea" id="RHEA:20249"/>
        <dbReference type="ChEBI" id="CHEBI:57416"/>
        <dbReference type="ChEBI" id="CHEBI:57972"/>
        <dbReference type="EC" id="5.1.1.1"/>
    </reaction>
</comment>
<comment type="similarity">
    <text evidence="4">Belongs to the alanine racemase family.</text>
</comment>
<dbReference type="EC" id="5.1.1.1" evidence="4"/>
<dbReference type="Gene3D" id="3.20.20.10">
    <property type="entry name" value="Alanine racemase"/>
    <property type="match status" value="1"/>
</dbReference>
<dbReference type="InterPro" id="IPR000821">
    <property type="entry name" value="Ala_racemase"/>
</dbReference>
<dbReference type="RefSeq" id="WP_169283146.1">
    <property type="nucleotide sequence ID" value="NZ_CP051680.1"/>
</dbReference>
<dbReference type="EMBL" id="CP051680">
    <property type="protein sequence ID" value="QJD86900.1"/>
    <property type="molecule type" value="Genomic_DNA"/>
</dbReference>
<comment type="pathway">
    <text evidence="4">Amino-acid biosynthesis; D-alanine biosynthesis; D-alanine from L-alanine: step 1/1.</text>
</comment>
<evidence type="ECO:0000256" key="3">
    <source>
        <dbReference type="ARBA" id="ARBA00023235"/>
    </source>
</evidence>
<dbReference type="GO" id="GO:0030170">
    <property type="term" value="F:pyridoxal phosphate binding"/>
    <property type="evidence" value="ECO:0007669"/>
    <property type="project" value="UniProtKB-UniRule"/>
</dbReference>
<dbReference type="Pfam" id="PF00842">
    <property type="entry name" value="Ala_racemase_C"/>
    <property type="match status" value="1"/>
</dbReference>
<feature type="binding site" evidence="4 6">
    <location>
        <position position="138"/>
    </location>
    <ligand>
        <name>substrate</name>
    </ligand>
</feature>
<evidence type="ECO:0000256" key="1">
    <source>
        <dbReference type="ARBA" id="ARBA00001933"/>
    </source>
</evidence>
<evidence type="ECO:0000259" key="7">
    <source>
        <dbReference type="SMART" id="SM01005"/>
    </source>
</evidence>
<dbReference type="AlphaFoldDB" id="A0A7Z2ZPH6"/>
<dbReference type="InterPro" id="IPR020622">
    <property type="entry name" value="Ala_racemase_pyridoxalP-BS"/>
</dbReference>
<dbReference type="SMART" id="SM01005">
    <property type="entry name" value="Ala_racemase_C"/>
    <property type="match status" value="1"/>
</dbReference>
<dbReference type="UniPathway" id="UPA00042">
    <property type="reaction ID" value="UER00497"/>
</dbReference>
<keyword evidence="2 4" id="KW-0663">Pyridoxal phosphate</keyword>
<evidence type="ECO:0000313" key="9">
    <source>
        <dbReference type="Proteomes" id="UP000502248"/>
    </source>
</evidence>
<dbReference type="Gene3D" id="2.40.37.10">
    <property type="entry name" value="Lyase, Ornithine Decarboxylase, Chain A, domain 1"/>
    <property type="match status" value="1"/>
</dbReference>
<keyword evidence="3 4" id="KW-0413">Isomerase</keyword>
<dbReference type="PROSITE" id="PS00395">
    <property type="entry name" value="ALANINE_RACEMASE"/>
    <property type="match status" value="1"/>
</dbReference>
<feature type="binding site" evidence="4 6">
    <location>
        <position position="315"/>
    </location>
    <ligand>
        <name>substrate</name>
    </ligand>
</feature>
<dbReference type="HAMAP" id="MF_01201">
    <property type="entry name" value="Ala_racemase"/>
    <property type="match status" value="1"/>
</dbReference>
<dbReference type="PRINTS" id="PR00992">
    <property type="entry name" value="ALARACEMASE"/>
</dbReference>
<dbReference type="PANTHER" id="PTHR30511:SF0">
    <property type="entry name" value="ALANINE RACEMASE, CATABOLIC-RELATED"/>
    <property type="match status" value="1"/>
</dbReference>
<keyword evidence="9" id="KW-1185">Reference proteome</keyword>
<evidence type="ECO:0000256" key="4">
    <source>
        <dbReference type="HAMAP-Rule" id="MF_01201"/>
    </source>
</evidence>
<name>A0A7Z2ZPH6_9BACL</name>
<sequence>MTMHSYRDTWAEVSLDDIRHNISTVKSMLREPCRLMAVVKADGYGHGAVEVAQAAVDAGASDLGVAFLDEALALVHAGITRPILLLGYTPPRAVEEAIRNDIAITVFSEEAINAIAVCCNRLGRKARIHLKVDTGMTRLGVATADDAYRLASLAMASGNIELEGIFTHFADADNRADDSYTRAQFDGFIAIIAELERRNIRFSLKHCCNSAATLNFPEMHLDMVRAGIVIYGLLPSGKATDRFKQAMSLRTRVSALKYVPIGTAVGYGCRYRTEGDSVIATLPIGYADGLSRRMSNNGSVLIGGRQAPIVGTICMDQTMIDVTDIPGVRIGDEATIFGVSEGRELSVGDVARSIETIPYEVVCAVGKRVPRIYAISGQTASCRRTR</sequence>
<evidence type="ECO:0000256" key="5">
    <source>
        <dbReference type="PIRSR" id="PIRSR600821-50"/>
    </source>
</evidence>